<comment type="subcellular location">
    <subcellularLocation>
        <location evidence="1">Membrane</location>
        <topology evidence="1">Single-pass membrane protein</topology>
    </subcellularLocation>
</comment>
<dbReference type="GO" id="GO:0005794">
    <property type="term" value="C:Golgi apparatus"/>
    <property type="evidence" value="ECO:0007669"/>
    <property type="project" value="TreeGrafter"/>
</dbReference>
<feature type="domain" description="Trichome birefringence-like C-terminal" evidence="10">
    <location>
        <begin position="361"/>
        <end position="587"/>
    </location>
</feature>
<dbReference type="PANTHER" id="PTHR32285:SF190">
    <property type="entry name" value="PROTEIN TRICHOME BIREFRINGENCE-LIKE 33"/>
    <property type="match status" value="1"/>
</dbReference>
<evidence type="ECO:0000256" key="8">
    <source>
        <dbReference type="SAM" id="Phobius"/>
    </source>
</evidence>
<keyword evidence="6 8" id="KW-1133">Transmembrane helix</keyword>
<reference evidence="13" key="1">
    <citation type="journal article" date="2023" name="Proc. Natl. Acad. Sci. U.S.A.">
        <title>Genomic and structural basis for evolution of tropane alkaloid biosynthesis.</title>
        <authorList>
            <person name="Wanga Y.-J."/>
            <person name="Taina T."/>
            <person name="Yua J.-Y."/>
            <person name="Lia J."/>
            <person name="Xua B."/>
            <person name="Chenc J."/>
            <person name="D'Auriad J.C."/>
            <person name="Huanga J.-P."/>
            <person name="Huanga S.-X."/>
        </authorList>
    </citation>
    <scope>NUCLEOTIDE SEQUENCE [LARGE SCALE GENOMIC DNA]</scope>
    <source>
        <strain evidence="13">cv. KIB-2019</strain>
    </source>
</reference>
<feature type="signal peptide" evidence="9">
    <location>
        <begin position="1"/>
        <end position="30"/>
    </location>
</feature>
<feature type="domain" description="Trichome birefringence-like C-terminal" evidence="10">
    <location>
        <begin position="651"/>
        <end position="828"/>
    </location>
</feature>
<evidence type="ECO:0000313" key="12">
    <source>
        <dbReference type="EMBL" id="KAJ8542064.1"/>
    </source>
</evidence>
<dbReference type="Pfam" id="PF09451">
    <property type="entry name" value="ATG27"/>
    <property type="match status" value="1"/>
</dbReference>
<evidence type="ECO:0000256" key="7">
    <source>
        <dbReference type="ARBA" id="ARBA00023136"/>
    </source>
</evidence>
<evidence type="ECO:0000256" key="2">
    <source>
        <dbReference type="ARBA" id="ARBA00007727"/>
    </source>
</evidence>
<dbReference type="InterPro" id="IPR018939">
    <property type="entry name" value="Autophagy-rel_prot_27"/>
</dbReference>
<dbReference type="PANTHER" id="PTHR32285">
    <property type="entry name" value="PROTEIN TRICHOME BIREFRINGENCE-LIKE 9-RELATED"/>
    <property type="match status" value="1"/>
</dbReference>
<dbReference type="AlphaFoldDB" id="A0A9Q1LTK4"/>
<feature type="transmembrane region" description="Helical" evidence="8">
    <location>
        <begin position="207"/>
        <end position="229"/>
    </location>
</feature>
<evidence type="ECO:0000259" key="10">
    <source>
        <dbReference type="Pfam" id="PF13839"/>
    </source>
</evidence>
<organism evidence="12 13">
    <name type="scientific">Anisodus acutangulus</name>
    <dbReference type="NCBI Taxonomy" id="402998"/>
    <lineage>
        <taxon>Eukaryota</taxon>
        <taxon>Viridiplantae</taxon>
        <taxon>Streptophyta</taxon>
        <taxon>Embryophyta</taxon>
        <taxon>Tracheophyta</taxon>
        <taxon>Spermatophyta</taxon>
        <taxon>Magnoliopsida</taxon>
        <taxon>eudicotyledons</taxon>
        <taxon>Gunneridae</taxon>
        <taxon>Pentapetalae</taxon>
        <taxon>asterids</taxon>
        <taxon>lamiids</taxon>
        <taxon>Solanales</taxon>
        <taxon>Solanaceae</taxon>
        <taxon>Solanoideae</taxon>
        <taxon>Hyoscyameae</taxon>
        <taxon>Anisodus</taxon>
    </lineage>
</organism>
<comment type="similarity">
    <text evidence="2">Belongs to the PC-esterase family. TBL subfamily.</text>
</comment>
<keyword evidence="13" id="KW-1185">Reference proteome</keyword>
<evidence type="ECO:0000256" key="5">
    <source>
        <dbReference type="ARBA" id="ARBA00022968"/>
    </source>
</evidence>
<protein>
    <recommendedName>
        <fullName evidence="14">Trichome birefringence-like N-terminal domain-containing protein</fullName>
    </recommendedName>
</protein>
<evidence type="ECO:0000313" key="13">
    <source>
        <dbReference type="Proteomes" id="UP001152561"/>
    </source>
</evidence>
<keyword evidence="5" id="KW-0735">Signal-anchor</keyword>
<evidence type="ECO:0000256" key="1">
    <source>
        <dbReference type="ARBA" id="ARBA00004167"/>
    </source>
</evidence>
<evidence type="ECO:0000256" key="6">
    <source>
        <dbReference type="ARBA" id="ARBA00022989"/>
    </source>
</evidence>
<name>A0A9Q1LTK4_9SOLA</name>
<dbReference type="GO" id="GO:0016020">
    <property type="term" value="C:membrane"/>
    <property type="evidence" value="ECO:0007669"/>
    <property type="project" value="UniProtKB-SubCell"/>
</dbReference>
<evidence type="ECO:0000256" key="3">
    <source>
        <dbReference type="ARBA" id="ARBA00022692"/>
    </source>
</evidence>
<dbReference type="EMBL" id="JAJAGQ010000015">
    <property type="protein sequence ID" value="KAJ8542064.1"/>
    <property type="molecule type" value="Genomic_DNA"/>
</dbReference>
<keyword evidence="3 8" id="KW-0812">Transmembrane</keyword>
<evidence type="ECO:0008006" key="14">
    <source>
        <dbReference type="Google" id="ProtNLM"/>
    </source>
</evidence>
<accession>A0A9Q1LTK4</accession>
<feature type="chain" id="PRO_5040322247" description="Trichome birefringence-like N-terminal domain-containing protein" evidence="9">
    <location>
        <begin position="31"/>
        <end position="830"/>
    </location>
</feature>
<evidence type="ECO:0000256" key="4">
    <source>
        <dbReference type="ARBA" id="ARBA00022729"/>
    </source>
</evidence>
<feature type="domain" description="Trichome birefringence-like N-terminal" evidence="11">
    <location>
        <begin position="598"/>
        <end position="650"/>
    </location>
</feature>
<dbReference type="Pfam" id="PF13839">
    <property type="entry name" value="PC-Esterase"/>
    <property type="match status" value="2"/>
</dbReference>
<evidence type="ECO:0000256" key="9">
    <source>
        <dbReference type="SAM" id="SignalP"/>
    </source>
</evidence>
<dbReference type="InterPro" id="IPR026057">
    <property type="entry name" value="TBL_C"/>
</dbReference>
<sequence>MTIGGSFPNRPQLILLLPLIFATIVSSVNATCQLSFEQNNKLYNYSLTNPIRNFPHGILSEDGFYKVAGNGTVLWFQLCDTMIFNHDPPTCIECGDCGGISRCGMGCSALVANTVGGYPVCTTLGYSSSTSVELIDKKDPLKGITAKLSNRGPKLNCSLAVSIVCDTNGVKGPQTLELVGTCDYATQIHHPSGCAVIISSHGDGMGWFGTTLIIILFFFGVYFLGGAVYRYYSLGIRGIDIIPNLEFWVSLPHTLQNSFISLVRRFRGPSHGHRSTYSPLLLQENQILVLLSKKNKKLPFAIGETQEGCNVFNGKWVWDEKRPLYEESECPYIQPQLTCQEHGRPDKDYQHWRWKPHDCSLPSFNATLMLEILRGKKMLFVGDSFNRGQFVSMVCLVHRLIPENAKSMETVGNFDIFTIKDYNATIEFYWAPFLLESNSDHPEKHRIQERVVRKGSINAHGKYWKGADIIVFNTYLWWMRGPNFNILQGSFDDEVKDIVEVSTEDAYRMAMKSMLRWIKRNMDPKKTRVFFTSMSPSHQKSIEWGGGQNKNCYNETKMIEDSNYWGSDSRKGIMQVIGETFKKSKQKLPFAIGETKKGCDVFNGRWVWDEKRPLYEESECPYIQPQLTCQEHGRPDKDYQHWRWQPHGCSLPSFNATLMLETLRGKKVLFVGDSLNRGQFVSMVCLVHRIIPENAKSMKNVGHFDVFTIKDYNATIEFYWAPFLLESNSDNPAKHRIEERIVRKDSINTHGKYWKGADIIVFNTYLWWRRGSRFNILQSSFDDEVKDIVEVSTEDAYRMAMKSMLRWIKKNMNPKKTSVFFTSMSPSHET</sequence>
<comment type="caution">
    <text evidence="12">The sequence shown here is derived from an EMBL/GenBank/DDBJ whole genome shotgun (WGS) entry which is preliminary data.</text>
</comment>
<feature type="domain" description="Trichome birefringence-like N-terminal" evidence="11">
    <location>
        <begin position="308"/>
        <end position="360"/>
    </location>
</feature>
<dbReference type="InterPro" id="IPR029962">
    <property type="entry name" value="TBL"/>
</dbReference>
<gene>
    <name evidence="12" type="ORF">K7X08_016930</name>
</gene>
<dbReference type="InterPro" id="IPR025846">
    <property type="entry name" value="TBL_N"/>
</dbReference>
<dbReference type="Proteomes" id="UP001152561">
    <property type="component" value="Unassembled WGS sequence"/>
</dbReference>
<keyword evidence="4 9" id="KW-0732">Signal</keyword>
<dbReference type="OrthoDB" id="1932925at2759"/>
<dbReference type="Pfam" id="PF14416">
    <property type="entry name" value="PMR5N"/>
    <property type="match status" value="2"/>
</dbReference>
<evidence type="ECO:0000259" key="11">
    <source>
        <dbReference type="Pfam" id="PF14416"/>
    </source>
</evidence>
<proteinExistence type="inferred from homology"/>
<dbReference type="GO" id="GO:0016413">
    <property type="term" value="F:O-acetyltransferase activity"/>
    <property type="evidence" value="ECO:0007669"/>
    <property type="project" value="InterPro"/>
</dbReference>
<keyword evidence="7 8" id="KW-0472">Membrane</keyword>